<evidence type="ECO:0000256" key="1">
    <source>
        <dbReference type="SAM" id="SignalP"/>
    </source>
</evidence>
<dbReference type="AlphaFoldDB" id="A0A0A2M2D6"/>
<dbReference type="EMBL" id="JRLX01000008">
    <property type="protein sequence ID" value="KGO86797.1"/>
    <property type="molecule type" value="Genomic_DNA"/>
</dbReference>
<feature type="chain" id="PRO_5001991573" evidence="1">
    <location>
        <begin position="20"/>
        <end position="194"/>
    </location>
</feature>
<proteinExistence type="predicted"/>
<gene>
    <name evidence="2" type="ORF">Q765_09230</name>
</gene>
<organism evidence="2 3">
    <name type="scientific">Flavobacterium rivuli WB 3.3-2 = DSM 21788</name>
    <dbReference type="NCBI Taxonomy" id="1121895"/>
    <lineage>
        <taxon>Bacteria</taxon>
        <taxon>Pseudomonadati</taxon>
        <taxon>Bacteroidota</taxon>
        <taxon>Flavobacteriia</taxon>
        <taxon>Flavobacteriales</taxon>
        <taxon>Flavobacteriaceae</taxon>
        <taxon>Flavobacterium</taxon>
    </lineage>
</organism>
<dbReference type="OrthoDB" id="1444001at2"/>
<keyword evidence="1" id="KW-0732">Signal</keyword>
<sequence>MTIKLITASLLLIPALSYCQTEATTKDGKKVILNKDMTWTYADCSALTETKTYAGGKVMTSSKENFRVSADGKNGIDISILKGTGTIIFNFASINQDVKCVNKDAAGTIEFTDGSKVDIKHMSDLNCKGNFSCFFGLAVGTETEAKAVQDKKIKRISLEYTKKENNTFVKYTEDFNVAAAQADRILKTIQCLSN</sequence>
<accession>A0A0A2M2D6</accession>
<keyword evidence="3" id="KW-1185">Reference proteome</keyword>
<feature type="signal peptide" evidence="1">
    <location>
        <begin position="1"/>
        <end position="19"/>
    </location>
</feature>
<protein>
    <submittedName>
        <fullName evidence="2">Uncharacterized protein</fullName>
    </submittedName>
</protein>
<dbReference type="RefSeq" id="WP_020211224.1">
    <property type="nucleotide sequence ID" value="NZ_JRLX01000008.1"/>
</dbReference>
<comment type="caution">
    <text evidence="2">The sequence shown here is derived from an EMBL/GenBank/DDBJ whole genome shotgun (WGS) entry which is preliminary data.</text>
</comment>
<dbReference type="Proteomes" id="UP000030152">
    <property type="component" value="Unassembled WGS sequence"/>
</dbReference>
<reference evidence="2 3" key="1">
    <citation type="submission" date="2013-09" db="EMBL/GenBank/DDBJ databases">
        <authorList>
            <person name="Zeng Z."/>
            <person name="Chen C."/>
        </authorList>
    </citation>
    <scope>NUCLEOTIDE SEQUENCE [LARGE SCALE GENOMIC DNA]</scope>
    <source>
        <strain evidence="2 3">WB 3.3-2</strain>
    </source>
</reference>
<evidence type="ECO:0000313" key="2">
    <source>
        <dbReference type="EMBL" id="KGO86797.1"/>
    </source>
</evidence>
<dbReference type="STRING" id="1121895.GCA_000378485_00098"/>
<dbReference type="eggNOG" id="ENOG502ZYGB">
    <property type="taxonomic scope" value="Bacteria"/>
</dbReference>
<evidence type="ECO:0000313" key="3">
    <source>
        <dbReference type="Proteomes" id="UP000030152"/>
    </source>
</evidence>
<name>A0A0A2M2D6_9FLAO</name>